<organism evidence="2 3">
    <name type="scientific">Scleroderma citrinum Foug A</name>
    <dbReference type="NCBI Taxonomy" id="1036808"/>
    <lineage>
        <taxon>Eukaryota</taxon>
        <taxon>Fungi</taxon>
        <taxon>Dikarya</taxon>
        <taxon>Basidiomycota</taxon>
        <taxon>Agaricomycotina</taxon>
        <taxon>Agaricomycetes</taxon>
        <taxon>Agaricomycetidae</taxon>
        <taxon>Boletales</taxon>
        <taxon>Sclerodermatineae</taxon>
        <taxon>Sclerodermataceae</taxon>
        <taxon>Scleroderma</taxon>
    </lineage>
</organism>
<dbReference type="EMBL" id="KN822040">
    <property type="protein sequence ID" value="KIM62694.1"/>
    <property type="molecule type" value="Genomic_DNA"/>
</dbReference>
<dbReference type="InParanoid" id="A0A0C3E2I4"/>
<keyword evidence="3" id="KW-1185">Reference proteome</keyword>
<dbReference type="HOGENOM" id="CLU_063099_4_1_1"/>
<sequence length="113" mass="11783">MKTVLASVTLFVAGALAQFNFSTPIYVVQCEPTLLIWSGGTGPYFLSILPGANVLGAALENLGQYNGQSMTWTCDFPSGSYLALGVRDSIGEVALSGSFTVNPGSKLCLVSVL</sequence>
<accession>A0A0C3E2I4</accession>
<feature type="chain" id="PRO_5002163894" evidence="1">
    <location>
        <begin position="18"/>
        <end position="113"/>
    </location>
</feature>
<name>A0A0C3E2I4_9AGAM</name>
<keyword evidence="1" id="KW-0732">Signal</keyword>
<protein>
    <submittedName>
        <fullName evidence="2">Uncharacterized protein</fullName>
    </submittedName>
</protein>
<dbReference type="PANTHER" id="PTHR37487:SF2">
    <property type="entry name" value="EXPRESSED PROTEIN"/>
    <property type="match status" value="1"/>
</dbReference>
<dbReference type="STRING" id="1036808.A0A0C3E2I4"/>
<reference evidence="3" key="2">
    <citation type="submission" date="2015-01" db="EMBL/GenBank/DDBJ databases">
        <title>Evolutionary Origins and Diversification of the Mycorrhizal Mutualists.</title>
        <authorList>
            <consortium name="DOE Joint Genome Institute"/>
            <consortium name="Mycorrhizal Genomics Consortium"/>
            <person name="Kohler A."/>
            <person name="Kuo A."/>
            <person name="Nagy L.G."/>
            <person name="Floudas D."/>
            <person name="Copeland A."/>
            <person name="Barry K.W."/>
            <person name="Cichocki N."/>
            <person name="Veneault-Fourrey C."/>
            <person name="LaButti K."/>
            <person name="Lindquist E.A."/>
            <person name="Lipzen A."/>
            <person name="Lundell T."/>
            <person name="Morin E."/>
            <person name="Murat C."/>
            <person name="Riley R."/>
            <person name="Ohm R."/>
            <person name="Sun H."/>
            <person name="Tunlid A."/>
            <person name="Henrissat B."/>
            <person name="Grigoriev I.V."/>
            <person name="Hibbett D.S."/>
            <person name="Martin F."/>
        </authorList>
    </citation>
    <scope>NUCLEOTIDE SEQUENCE [LARGE SCALE GENOMIC DNA]</scope>
    <source>
        <strain evidence="3">Foug A</strain>
    </source>
</reference>
<evidence type="ECO:0000313" key="2">
    <source>
        <dbReference type="EMBL" id="KIM62694.1"/>
    </source>
</evidence>
<dbReference type="PANTHER" id="PTHR37487">
    <property type="entry name" value="CHROMOSOME 1, WHOLE GENOME SHOTGUN SEQUENCE"/>
    <property type="match status" value="1"/>
</dbReference>
<dbReference type="AlphaFoldDB" id="A0A0C3E2I4"/>
<dbReference type="Proteomes" id="UP000053989">
    <property type="component" value="Unassembled WGS sequence"/>
</dbReference>
<feature type="signal peptide" evidence="1">
    <location>
        <begin position="1"/>
        <end position="17"/>
    </location>
</feature>
<evidence type="ECO:0000256" key="1">
    <source>
        <dbReference type="SAM" id="SignalP"/>
    </source>
</evidence>
<gene>
    <name evidence="2" type="ORF">SCLCIDRAFT_1214791</name>
</gene>
<proteinExistence type="predicted"/>
<dbReference type="OrthoDB" id="3362246at2759"/>
<evidence type="ECO:0000313" key="3">
    <source>
        <dbReference type="Proteomes" id="UP000053989"/>
    </source>
</evidence>
<reference evidence="2 3" key="1">
    <citation type="submission" date="2014-04" db="EMBL/GenBank/DDBJ databases">
        <authorList>
            <consortium name="DOE Joint Genome Institute"/>
            <person name="Kuo A."/>
            <person name="Kohler A."/>
            <person name="Nagy L.G."/>
            <person name="Floudas D."/>
            <person name="Copeland A."/>
            <person name="Barry K.W."/>
            <person name="Cichocki N."/>
            <person name="Veneault-Fourrey C."/>
            <person name="LaButti K."/>
            <person name="Lindquist E.A."/>
            <person name="Lipzen A."/>
            <person name="Lundell T."/>
            <person name="Morin E."/>
            <person name="Murat C."/>
            <person name="Sun H."/>
            <person name="Tunlid A."/>
            <person name="Henrissat B."/>
            <person name="Grigoriev I.V."/>
            <person name="Hibbett D.S."/>
            <person name="Martin F."/>
            <person name="Nordberg H.P."/>
            <person name="Cantor M.N."/>
            <person name="Hua S.X."/>
        </authorList>
    </citation>
    <scope>NUCLEOTIDE SEQUENCE [LARGE SCALE GENOMIC DNA]</scope>
    <source>
        <strain evidence="2 3">Foug A</strain>
    </source>
</reference>